<comment type="caution">
    <text evidence="8">The sequence shown here is derived from an EMBL/GenBank/DDBJ whole genome shotgun (WGS) entry which is preliminary data.</text>
</comment>
<evidence type="ECO:0000256" key="6">
    <source>
        <dbReference type="SAM" id="MobiDB-lite"/>
    </source>
</evidence>
<organism evidence="8 9">
    <name type="scientific">Aquimarina muelleri</name>
    <dbReference type="NCBI Taxonomy" id="279356"/>
    <lineage>
        <taxon>Bacteria</taxon>
        <taxon>Pseudomonadati</taxon>
        <taxon>Bacteroidota</taxon>
        <taxon>Flavobacteriia</taxon>
        <taxon>Flavobacteriales</taxon>
        <taxon>Flavobacteriaceae</taxon>
        <taxon>Aquimarina</taxon>
    </lineage>
</organism>
<proteinExistence type="inferred from homology"/>
<evidence type="ECO:0000256" key="2">
    <source>
        <dbReference type="ARBA" id="ARBA00010447"/>
    </source>
</evidence>
<keyword evidence="3" id="KW-0663">Pyridoxal phosphate</keyword>
<evidence type="ECO:0000313" key="9">
    <source>
        <dbReference type="Proteomes" id="UP000601108"/>
    </source>
</evidence>
<dbReference type="AlphaFoldDB" id="A0A918JYG9"/>
<dbReference type="Gene3D" id="3.40.640.10">
    <property type="entry name" value="Type I PLP-dependent aspartate aminotransferase-like (Major domain)"/>
    <property type="match status" value="2"/>
</dbReference>
<comment type="cofactor">
    <cofactor evidence="1 5">
        <name>pyridoxal 5'-phosphate</name>
        <dbReference type="ChEBI" id="CHEBI:597326"/>
    </cofactor>
</comment>
<dbReference type="InterPro" id="IPR000192">
    <property type="entry name" value="Aminotrans_V_dom"/>
</dbReference>
<dbReference type="PANTHER" id="PTHR43586:SF8">
    <property type="entry name" value="CYSTEINE DESULFURASE 1, CHLOROPLASTIC"/>
    <property type="match status" value="1"/>
</dbReference>
<sequence length="665" mass="73944">METTMYNNEGGASEISQPKQEEKDKQKNSKSEIAFAELERGVYAALETYSNVHRGSGHNSMVSSCLYDQARNIALEYMGLNEEKYIVVFCSSKRTKNLKSQLKPGTYQSLTSQEVGIPLGITAVAIDKKALPKGSPSECGGGTARLVAAGWVIWNNGPDKFEAGTPAIVNVIAFSKSLLLLKQYGKDIFKKLPNTDQDIKELLYKDELEKYSGVELMKQLRETLIGRGFIVPTMEGEKQFVNLDNSASTPTFIPIWNAFRHAIRLPEQRKQDLVREVKTICSEILGAPLDTYDIIFTKNTTESINLVSENLANETEKDIDPAVLISILEHSSNDLPWRMASKMSLIRLGIDADGFIDLDELETNLREHNQEHKYGKKRIKIVAISGASNVLGTCNDIDKISSITHKYGAQLLVDGAQLVAHRKVEMEKDEIDYMAFSAHKVYAPFGTGVLVVKKGLLNYNPDEIKQIESSGEENIGGIASLGKALVLLRRIGLDVIHEEEQMLTKRVLKGLSTIPSLRVFGIKDLNSPKFDQKIGVIVFETREILHNKLAKEMFQKGGIGVRYGCHCSHLLIKNLLKTHPVLEQVQRAVLTVSPKTQLPGVVRVSLGIENTEEDIDTLIDVLNKITNQPKGKVSSDQKKATAQVESDFKKQLDKFSKAAIQRVYA</sequence>
<dbReference type="Gene3D" id="3.90.1150.10">
    <property type="entry name" value="Aspartate Aminotransferase, domain 1"/>
    <property type="match status" value="2"/>
</dbReference>
<keyword evidence="9" id="KW-1185">Reference proteome</keyword>
<dbReference type="GO" id="GO:0031071">
    <property type="term" value="F:cysteine desulfurase activity"/>
    <property type="evidence" value="ECO:0007669"/>
    <property type="project" value="UniProtKB-EC"/>
</dbReference>
<dbReference type="PROSITE" id="PS00595">
    <property type="entry name" value="AA_TRANSFER_CLASS_5"/>
    <property type="match status" value="1"/>
</dbReference>
<evidence type="ECO:0000256" key="5">
    <source>
        <dbReference type="RuleBase" id="RU004504"/>
    </source>
</evidence>
<dbReference type="InterPro" id="IPR015421">
    <property type="entry name" value="PyrdxlP-dep_Trfase_major"/>
</dbReference>
<evidence type="ECO:0000256" key="3">
    <source>
        <dbReference type="ARBA" id="ARBA00022898"/>
    </source>
</evidence>
<feature type="region of interest" description="Disordered" evidence="6">
    <location>
        <begin position="1"/>
        <end position="29"/>
    </location>
</feature>
<dbReference type="SUPFAM" id="SSF53383">
    <property type="entry name" value="PLP-dependent transferases"/>
    <property type="match status" value="2"/>
</dbReference>
<dbReference type="RefSeq" id="WP_051316831.1">
    <property type="nucleotide sequence ID" value="NZ_BMWS01000036.1"/>
</dbReference>
<dbReference type="Proteomes" id="UP000601108">
    <property type="component" value="Unassembled WGS sequence"/>
</dbReference>
<dbReference type="InterPro" id="IPR015422">
    <property type="entry name" value="PyrdxlP-dep_Trfase_small"/>
</dbReference>
<dbReference type="InterPro" id="IPR020578">
    <property type="entry name" value="Aminotrans_V_PyrdxlP_BS"/>
</dbReference>
<reference evidence="8 9" key="1">
    <citation type="journal article" date="2014" name="Int. J. Syst. Evol. Microbiol.">
        <title>Complete genome sequence of Corynebacterium casei LMG S-19264T (=DSM 44701T), isolated from a smear-ripened cheese.</title>
        <authorList>
            <consortium name="US DOE Joint Genome Institute (JGI-PGF)"/>
            <person name="Walter F."/>
            <person name="Albersmeier A."/>
            <person name="Kalinowski J."/>
            <person name="Ruckert C."/>
        </authorList>
    </citation>
    <scope>NUCLEOTIDE SEQUENCE [LARGE SCALE GENOMIC DNA]</scope>
    <source>
        <strain evidence="8 9">KCTC 12285</strain>
    </source>
</reference>
<feature type="domain" description="Aminotransferase class V" evidence="7">
    <location>
        <begin position="118"/>
        <end position="218"/>
    </location>
</feature>
<evidence type="ECO:0000256" key="4">
    <source>
        <dbReference type="ARBA" id="ARBA00050776"/>
    </source>
</evidence>
<protein>
    <recommendedName>
        <fullName evidence="7">Aminotransferase class V domain-containing protein</fullName>
    </recommendedName>
</protein>
<dbReference type="EMBL" id="BMWS01000036">
    <property type="protein sequence ID" value="GGX32802.1"/>
    <property type="molecule type" value="Genomic_DNA"/>
</dbReference>
<dbReference type="PANTHER" id="PTHR43586">
    <property type="entry name" value="CYSTEINE DESULFURASE"/>
    <property type="match status" value="1"/>
</dbReference>
<feature type="compositionally biased region" description="Basic and acidic residues" evidence="6">
    <location>
        <begin position="19"/>
        <end position="29"/>
    </location>
</feature>
<evidence type="ECO:0000259" key="7">
    <source>
        <dbReference type="Pfam" id="PF00266"/>
    </source>
</evidence>
<gene>
    <name evidence="8" type="ORF">GCM10007384_36950</name>
</gene>
<feature type="domain" description="Aminotransferase class V" evidence="7">
    <location>
        <begin position="267"/>
        <end position="618"/>
    </location>
</feature>
<comment type="similarity">
    <text evidence="2">Belongs to the class-V pyridoxal-phosphate-dependent aminotransferase family. Csd subfamily.</text>
</comment>
<name>A0A918JYG9_9FLAO</name>
<dbReference type="Pfam" id="PF00266">
    <property type="entry name" value="Aminotran_5"/>
    <property type="match status" value="2"/>
</dbReference>
<dbReference type="InterPro" id="IPR015424">
    <property type="entry name" value="PyrdxlP-dep_Trfase"/>
</dbReference>
<accession>A0A918JYG9</accession>
<evidence type="ECO:0000313" key="8">
    <source>
        <dbReference type="EMBL" id="GGX32802.1"/>
    </source>
</evidence>
<evidence type="ECO:0000256" key="1">
    <source>
        <dbReference type="ARBA" id="ARBA00001933"/>
    </source>
</evidence>
<comment type="catalytic activity">
    <reaction evidence="4">
        <text>(sulfur carrier)-H + L-cysteine = (sulfur carrier)-SH + L-alanine</text>
        <dbReference type="Rhea" id="RHEA:43892"/>
        <dbReference type="Rhea" id="RHEA-COMP:14737"/>
        <dbReference type="Rhea" id="RHEA-COMP:14739"/>
        <dbReference type="ChEBI" id="CHEBI:29917"/>
        <dbReference type="ChEBI" id="CHEBI:35235"/>
        <dbReference type="ChEBI" id="CHEBI:57972"/>
        <dbReference type="ChEBI" id="CHEBI:64428"/>
        <dbReference type="EC" id="2.8.1.7"/>
    </reaction>
</comment>